<evidence type="ECO:0000313" key="1">
    <source>
        <dbReference type="EMBL" id="MBK1834174.1"/>
    </source>
</evidence>
<reference evidence="1" key="1">
    <citation type="submission" date="2021-01" db="EMBL/GenBank/DDBJ databases">
        <title>Modified the classification status of verrucomicrobia.</title>
        <authorList>
            <person name="Feng X."/>
        </authorList>
    </citation>
    <scope>NUCLEOTIDE SEQUENCE</scope>
    <source>
        <strain evidence="1">KCTC 12986</strain>
    </source>
</reference>
<dbReference type="InterPro" id="IPR016024">
    <property type="entry name" value="ARM-type_fold"/>
</dbReference>
<sequence>MIREVMDFGRLVGTSFLVLVASSVGWGDDSLRNDVRREHTTPWQRVFEATGLLPEEKDHYGPYEFAENEVFQYTAEGEWRRFTDDLVSFDVPAHKDFHVEMFSPDEKPELRISGSAVGTTDHSFQRVYRMTVGEEKAPYGLLLVTEAEWFDEGICLCGPIALRTFVNTDGGLLELSQLPGGNLKKVQVINGTHRAILFEWTHSAIRQEAYARIGCSLRFTKVAPEYGKAHWQRMVKERRGWKGALGWLRKGMSQAQVAELIGREPTEEDAHSLKYQWVERSEDQRGTQQTITLPFREGRLVQWSDEWYQWKKLQAPEGTLAWCEDIFDEGGDPFGDEKVPVSEEQKEIILESFLSAATARDLVNWDSWSHVLEDLLEEGVRDPRILPVVERRSEQMELAHPRTFSLLEILESEKRVPFVFKRMEYFLSEENEDGKFEFEIHNVFVNMSNESWDDPELKTRAAEFVRRGVVHKTQTIRKAAVYVVSLLPKEEALLVIQEALVDPDKGVRFSAALKVDRVCSESDLDWLQKLLEGEEDSSVRRALADSIQNLK</sequence>
<accession>A0A934RSE7</accession>
<dbReference type="EMBL" id="JAENIO010000019">
    <property type="protein sequence ID" value="MBK1834174.1"/>
    <property type="molecule type" value="Genomic_DNA"/>
</dbReference>
<keyword evidence="2" id="KW-1185">Reference proteome</keyword>
<comment type="caution">
    <text evidence="1">The sequence shown here is derived from an EMBL/GenBank/DDBJ whole genome shotgun (WGS) entry which is preliminary data.</text>
</comment>
<dbReference type="Proteomes" id="UP000604083">
    <property type="component" value="Unassembled WGS sequence"/>
</dbReference>
<dbReference type="InterPro" id="IPR011989">
    <property type="entry name" value="ARM-like"/>
</dbReference>
<name>A0A934RSE7_9BACT</name>
<dbReference type="SUPFAM" id="SSF48371">
    <property type="entry name" value="ARM repeat"/>
    <property type="match status" value="1"/>
</dbReference>
<dbReference type="Gene3D" id="1.25.10.10">
    <property type="entry name" value="Leucine-rich Repeat Variant"/>
    <property type="match status" value="1"/>
</dbReference>
<dbReference type="RefSeq" id="WP_200391610.1">
    <property type="nucleotide sequence ID" value="NZ_JAENIO010000019.1"/>
</dbReference>
<organism evidence="1 2">
    <name type="scientific">Roseibacillus ishigakijimensis</name>
    <dbReference type="NCBI Taxonomy" id="454146"/>
    <lineage>
        <taxon>Bacteria</taxon>
        <taxon>Pseudomonadati</taxon>
        <taxon>Verrucomicrobiota</taxon>
        <taxon>Verrucomicrobiia</taxon>
        <taxon>Verrucomicrobiales</taxon>
        <taxon>Verrucomicrobiaceae</taxon>
        <taxon>Roseibacillus</taxon>
    </lineage>
</organism>
<gene>
    <name evidence="1" type="ORF">JIN78_08880</name>
</gene>
<dbReference type="AlphaFoldDB" id="A0A934RSE7"/>
<protein>
    <submittedName>
        <fullName evidence="1">HEAT repeat domain-containing protein</fullName>
    </submittedName>
</protein>
<evidence type="ECO:0000313" key="2">
    <source>
        <dbReference type="Proteomes" id="UP000604083"/>
    </source>
</evidence>
<proteinExistence type="predicted"/>
<dbReference type="Pfam" id="PF13646">
    <property type="entry name" value="HEAT_2"/>
    <property type="match status" value="1"/>
</dbReference>